<dbReference type="CDD" id="cd17535">
    <property type="entry name" value="REC_NarL-like"/>
    <property type="match status" value="1"/>
</dbReference>
<dbReference type="SUPFAM" id="SSF52172">
    <property type="entry name" value="CheY-like"/>
    <property type="match status" value="1"/>
</dbReference>
<keyword evidence="7" id="KW-1185">Reference proteome</keyword>
<dbReference type="SMART" id="SM00421">
    <property type="entry name" value="HTH_LUXR"/>
    <property type="match status" value="1"/>
</dbReference>
<dbReference type="SUPFAM" id="SSF46894">
    <property type="entry name" value="C-terminal effector domain of the bipartite response regulators"/>
    <property type="match status" value="1"/>
</dbReference>
<dbReference type="Gene3D" id="3.40.50.2300">
    <property type="match status" value="1"/>
</dbReference>
<dbReference type="PANTHER" id="PTHR43214:SF43">
    <property type="entry name" value="TWO-COMPONENT RESPONSE REGULATOR"/>
    <property type="match status" value="1"/>
</dbReference>
<comment type="caution">
    <text evidence="6">The sequence shown here is derived from an EMBL/GenBank/DDBJ whole genome shotgun (WGS) entry which is preliminary data.</text>
</comment>
<dbReference type="Proteomes" id="UP000220527">
    <property type="component" value="Unassembled WGS sequence"/>
</dbReference>
<dbReference type="GO" id="GO:0003677">
    <property type="term" value="F:DNA binding"/>
    <property type="evidence" value="ECO:0007669"/>
    <property type="project" value="UniProtKB-KW"/>
</dbReference>
<gene>
    <name evidence="6" type="ORF">CJ255_18380</name>
</gene>
<dbReference type="EMBL" id="NQWI01000126">
    <property type="protein sequence ID" value="PDW01574.1"/>
    <property type="molecule type" value="Genomic_DNA"/>
</dbReference>
<dbReference type="Pfam" id="PF00072">
    <property type="entry name" value="Response_reg"/>
    <property type="match status" value="1"/>
</dbReference>
<dbReference type="OrthoDB" id="1662986at2"/>
<dbReference type="InterPro" id="IPR039420">
    <property type="entry name" value="WalR-like"/>
</dbReference>
<keyword evidence="1 3" id="KW-0597">Phosphoprotein</keyword>
<evidence type="ECO:0000259" key="5">
    <source>
        <dbReference type="PROSITE" id="PS50110"/>
    </source>
</evidence>
<dbReference type="GO" id="GO:0000160">
    <property type="term" value="P:phosphorelay signal transduction system"/>
    <property type="evidence" value="ECO:0007669"/>
    <property type="project" value="InterPro"/>
</dbReference>
<dbReference type="InterPro" id="IPR016032">
    <property type="entry name" value="Sig_transdc_resp-reg_C-effctor"/>
</dbReference>
<reference evidence="7" key="1">
    <citation type="submission" date="2017-08" db="EMBL/GenBank/DDBJ databases">
        <authorList>
            <person name="Grouzdev D.S."/>
            <person name="Gaisin V.A."/>
            <person name="Rysina M.S."/>
            <person name="Gorlenko V.M."/>
        </authorList>
    </citation>
    <scope>NUCLEOTIDE SEQUENCE [LARGE SCALE GENOMIC DNA]</scope>
    <source>
        <strain evidence="7">Kir15-3F</strain>
    </source>
</reference>
<dbReference type="InterPro" id="IPR011006">
    <property type="entry name" value="CheY-like_superfamily"/>
</dbReference>
<feature type="domain" description="HTH luxR-type" evidence="4">
    <location>
        <begin position="139"/>
        <end position="204"/>
    </location>
</feature>
<dbReference type="CDD" id="cd06170">
    <property type="entry name" value="LuxR_C_like"/>
    <property type="match status" value="1"/>
</dbReference>
<evidence type="ECO:0000256" key="1">
    <source>
        <dbReference type="ARBA" id="ARBA00022553"/>
    </source>
</evidence>
<dbReference type="PROSITE" id="PS50110">
    <property type="entry name" value="RESPONSE_REGULATORY"/>
    <property type="match status" value="1"/>
</dbReference>
<evidence type="ECO:0000313" key="6">
    <source>
        <dbReference type="EMBL" id="PDW01574.1"/>
    </source>
</evidence>
<proteinExistence type="predicted"/>
<dbReference type="InterPro" id="IPR001789">
    <property type="entry name" value="Sig_transdc_resp-reg_receiver"/>
</dbReference>
<organism evidence="6 7">
    <name type="scientific">Candidatus Viridilinea mediisalina</name>
    <dbReference type="NCBI Taxonomy" id="2024553"/>
    <lineage>
        <taxon>Bacteria</taxon>
        <taxon>Bacillati</taxon>
        <taxon>Chloroflexota</taxon>
        <taxon>Chloroflexia</taxon>
        <taxon>Chloroflexales</taxon>
        <taxon>Chloroflexineae</taxon>
        <taxon>Oscillochloridaceae</taxon>
        <taxon>Candidatus Viridilinea</taxon>
    </lineage>
</organism>
<dbReference type="PRINTS" id="PR00038">
    <property type="entry name" value="HTHLUXR"/>
</dbReference>
<dbReference type="PROSITE" id="PS00622">
    <property type="entry name" value="HTH_LUXR_1"/>
    <property type="match status" value="1"/>
</dbReference>
<dbReference type="SMART" id="SM00448">
    <property type="entry name" value="REC"/>
    <property type="match status" value="1"/>
</dbReference>
<sequence>MIRVFLADDHALVLEGLRSLIEGEGDMLVVGTANDGDQVLDAVRQLRPDVVVLDLQMPRMGGLACLEAIRTAGLPTKVLILSAFYDGDTMQSALEAEADGFALKTEAPQQTVACIRQVYQGQLVFPQAARRWLRQQRQRPGPSTDLSEREAEVLALVAQGLTNTQIAQRLQVSDNTVKFHLQNIYQKLGVSNRTEAAGIFFKLRRDGRP</sequence>
<dbReference type="GO" id="GO:0006355">
    <property type="term" value="P:regulation of DNA-templated transcription"/>
    <property type="evidence" value="ECO:0007669"/>
    <property type="project" value="InterPro"/>
</dbReference>
<dbReference type="InterPro" id="IPR058245">
    <property type="entry name" value="NreC/VraR/RcsB-like_REC"/>
</dbReference>
<dbReference type="AlphaFoldDB" id="A0A2A6REM2"/>
<dbReference type="Pfam" id="PF00196">
    <property type="entry name" value="GerE"/>
    <property type="match status" value="1"/>
</dbReference>
<name>A0A2A6REM2_9CHLR</name>
<feature type="modified residue" description="4-aspartylphosphate" evidence="3">
    <location>
        <position position="54"/>
    </location>
</feature>
<keyword evidence="2 6" id="KW-0238">DNA-binding</keyword>
<dbReference type="PANTHER" id="PTHR43214">
    <property type="entry name" value="TWO-COMPONENT RESPONSE REGULATOR"/>
    <property type="match status" value="1"/>
</dbReference>
<evidence type="ECO:0000256" key="2">
    <source>
        <dbReference type="ARBA" id="ARBA00023125"/>
    </source>
</evidence>
<dbReference type="RefSeq" id="WP_097645553.1">
    <property type="nucleotide sequence ID" value="NZ_NQWI01000126.1"/>
</dbReference>
<dbReference type="PROSITE" id="PS50043">
    <property type="entry name" value="HTH_LUXR_2"/>
    <property type="match status" value="1"/>
</dbReference>
<accession>A0A2A6REM2</accession>
<evidence type="ECO:0000256" key="3">
    <source>
        <dbReference type="PROSITE-ProRule" id="PRU00169"/>
    </source>
</evidence>
<protein>
    <submittedName>
        <fullName evidence="6">DNA-binding response regulator</fullName>
    </submittedName>
</protein>
<dbReference type="InterPro" id="IPR000792">
    <property type="entry name" value="Tscrpt_reg_LuxR_C"/>
</dbReference>
<evidence type="ECO:0000259" key="4">
    <source>
        <dbReference type="PROSITE" id="PS50043"/>
    </source>
</evidence>
<feature type="domain" description="Response regulatory" evidence="5">
    <location>
        <begin position="3"/>
        <end position="119"/>
    </location>
</feature>
<evidence type="ECO:0000313" key="7">
    <source>
        <dbReference type="Proteomes" id="UP000220527"/>
    </source>
</evidence>